<feature type="transmembrane region" description="Helical" evidence="1">
    <location>
        <begin position="85"/>
        <end position="111"/>
    </location>
</feature>
<feature type="transmembrane region" description="Helical" evidence="1">
    <location>
        <begin position="42"/>
        <end position="61"/>
    </location>
</feature>
<feature type="transmembrane region" description="Helical" evidence="1">
    <location>
        <begin position="117"/>
        <end position="134"/>
    </location>
</feature>
<keyword evidence="1" id="KW-0812">Transmembrane</keyword>
<evidence type="ECO:0008006" key="4">
    <source>
        <dbReference type="Google" id="ProtNLM"/>
    </source>
</evidence>
<organism evidence="2 3">
    <name type="scientific">Marinobacter salinus</name>
    <dbReference type="NCBI Taxonomy" id="1874317"/>
    <lineage>
        <taxon>Bacteria</taxon>
        <taxon>Pseudomonadati</taxon>
        <taxon>Pseudomonadota</taxon>
        <taxon>Gammaproteobacteria</taxon>
        <taxon>Pseudomonadales</taxon>
        <taxon>Marinobacteraceae</taxon>
        <taxon>Marinobacter</taxon>
    </lineage>
</organism>
<protein>
    <recommendedName>
        <fullName evidence="4">Transporter</fullName>
    </recommendedName>
</protein>
<dbReference type="Proteomes" id="UP000177445">
    <property type="component" value="Chromosome"/>
</dbReference>
<sequence length="141" mass="14659">MKYSLASFISGLIFGLGLIVSGMSNPEKVLGFLDLAGLWDPSLAFVMGGAILVGLGAFAVARRRTLSFLGFNMKVPGHTHIDKRLVIGGLTFGVGWGIAGFCPGPALVALGAGETKAMVFVAAMVAGMLIFEVLERRSAKA</sequence>
<dbReference type="EMBL" id="CP017715">
    <property type="protein sequence ID" value="AOY87622.1"/>
    <property type="molecule type" value="Genomic_DNA"/>
</dbReference>
<accession>A0A1D9GJ00</accession>
<dbReference type="OrthoDB" id="9790409at2"/>
<proteinExistence type="predicted"/>
<dbReference type="InterPro" id="IPR046513">
    <property type="entry name" value="DUF6691"/>
</dbReference>
<dbReference type="RefSeq" id="WP_070966902.1">
    <property type="nucleotide sequence ID" value="NZ_CP017715.1"/>
</dbReference>
<dbReference type="STRING" id="1874317.BKP64_05245"/>
<evidence type="ECO:0000256" key="1">
    <source>
        <dbReference type="SAM" id="Phobius"/>
    </source>
</evidence>
<evidence type="ECO:0000313" key="3">
    <source>
        <dbReference type="Proteomes" id="UP000177445"/>
    </source>
</evidence>
<keyword evidence="1" id="KW-1133">Transmembrane helix</keyword>
<keyword evidence="1" id="KW-0472">Membrane</keyword>
<dbReference type="AlphaFoldDB" id="A0A1D9GJ00"/>
<name>A0A1D9GJ00_9GAMM</name>
<evidence type="ECO:0000313" key="2">
    <source>
        <dbReference type="EMBL" id="AOY87622.1"/>
    </source>
</evidence>
<dbReference type="Pfam" id="PF20398">
    <property type="entry name" value="DUF6691"/>
    <property type="match status" value="1"/>
</dbReference>
<keyword evidence="3" id="KW-1185">Reference proteome</keyword>
<reference evidence="2 3" key="1">
    <citation type="submission" date="2016-10" db="EMBL/GenBank/DDBJ databases">
        <title>Marinobacter salinus sp. nov., a moderately halophilic bacterium isolated from a tidal flat environment.</title>
        <authorList>
            <person name="Park S.-J."/>
        </authorList>
    </citation>
    <scope>NUCLEOTIDE SEQUENCE [LARGE SCALE GENOMIC DNA]</scope>
    <source>
        <strain evidence="2 3">Hb8</strain>
    </source>
</reference>
<dbReference type="KEGG" id="msq:BKP64_05245"/>
<gene>
    <name evidence="2" type="ORF">BKP64_05245</name>
</gene>